<dbReference type="EMBL" id="CP101914">
    <property type="protein sequence ID" value="UUI01340.1"/>
    <property type="molecule type" value="Genomic_DNA"/>
</dbReference>
<keyword evidence="1" id="KW-1133">Transmembrane helix</keyword>
<sequence>MMRMIFVMAMILSIFIIFIKWRYRILNSLLNWKPGRKFLVPLIGNVILSKKKKETV</sequence>
<keyword evidence="1" id="KW-0472">Membrane</keyword>
<name>A0ABY5JM13_9BACI</name>
<reference evidence="2" key="1">
    <citation type="submission" date="2022-07" db="EMBL/GenBank/DDBJ databases">
        <title>FELIX.</title>
        <authorList>
            <person name="Wan K.H."/>
            <person name="Park S."/>
            <person name="Lawrence Q."/>
            <person name="Eichenberger J.P."/>
            <person name="Booth B.W."/>
            <person name="Piaggio A.J."/>
            <person name="Chandler J.C."/>
            <person name="Franklin A.B."/>
            <person name="Celniker S.E."/>
        </authorList>
    </citation>
    <scope>NUCLEOTIDE SEQUENCE</scope>
    <source>
        <strain evidence="2">QA-1986 374</strain>
    </source>
</reference>
<evidence type="ECO:0000313" key="3">
    <source>
        <dbReference type="Proteomes" id="UP001059773"/>
    </source>
</evidence>
<accession>A0ABY5JM13</accession>
<feature type="transmembrane region" description="Helical" evidence="1">
    <location>
        <begin position="6"/>
        <end position="23"/>
    </location>
</feature>
<gene>
    <name evidence="2" type="ORF">NP439_14880</name>
</gene>
<evidence type="ECO:0000313" key="2">
    <source>
        <dbReference type="EMBL" id="UUI01340.1"/>
    </source>
</evidence>
<keyword evidence="3" id="KW-1185">Reference proteome</keyword>
<dbReference type="RefSeq" id="WP_157037105.1">
    <property type="nucleotide sequence ID" value="NZ_CABKTI010000009.1"/>
</dbReference>
<protein>
    <recommendedName>
        <fullName evidence="4">Cytochrome P450</fullName>
    </recommendedName>
</protein>
<evidence type="ECO:0008006" key="4">
    <source>
        <dbReference type="Google" id="ProtNLM"/>
    </source>
</evidence>
<proteinExistence type="predicted"/>
<evidence type="ECO:0000256" key="1">
    <source>
        <dbReference type="SAM" id="Phobius"/>
    </source>
</evidence>
<dbReference type="Proteomes" id="UP001059773">
    <property type="component" value="Chromosome"/>
</dbReference>
<organism evidence="2 3">
    <name type="scientific">Oceanobacillus jeddahense</name>
    <dbReference type="NCBI Taxonomy" id="1462527"/>
    <lineage>
        <taxon>Bacteria</taxon>
        <taxon>Bacillati</taxon>
        <taxon>Bacillota</taxon>
        <taxon>Bacilli</taxon>
        <taxon>Bacillales</taxon>
        <taxon>Bacillaceae</taxon>
        <taxon>Oceanobacillus</taxon>
    </lineage>
</organism>
<keyword evidence="1" id="KW-0812">Transmembrane</keyword>